<dbReference type="OrthoDB" id="10456317at2759"/>
<dbReference type="CTD" id="20322341"/>
<evidence type="ECO:0000313" key="3">
    <source>
        <dbReference type="Proteomes" id="UP000054324"/>
    </source>
</evidence>
<organism evidence="2 3">
    <name type="scientific">Opisthorchis viverrini</name>
    <name type="common">Southeast Asian liver fluke</name>
    <dbReference type="NCBI Taxonomy" id="6198"/>
    <lineage>
        <taxon>Eukaryota</taxon>
        <taxon>Metazoa</taxon>
        <taxon>Spiralia</taxon>
        <taxon>Lophotrochozoa</taxon>
        <taxon>Platyhelminthes</taxon>
        <taxon>Trematoda</taxon>
        <taxon>Digenea</taxon>
        <taxon>Opisthorchiida</taxon>
        <taxon>Opisthorchiata</taxon>
        <taxon>Opisthorchiidae</taxon>
        <taxon>Opisthorchis</taxon>
    </lineage>
</organism>
<evidence type="ECO:0000256" key="1">
    <source>
        <dbReference type="SAM" id="MobiDB-lite"/>
    </source>
</evidence>
<dbReference type="RefSeq" id="XP_009172146.1">
    <property type="nucleotide sequence ID" value="XM_009173882.1"/>
</dbReference>
<sequence length="82" mass="9153">MIGHLIVFFNRPASPGQPITDFWKVVKLGSPSKNHSAVTSFRCLGRKHEGWGTARLPKPRQGKSRGRGRVRTTDLPVSKFVL</sequence>
<feature type="compositionally biased region" description="Basic residues" evidence="1">
    <location>
        <begin position="57"/>
        <end position="70"/>
    </location>
</feature>
<dbReference type="EMBL" id="KL596822">
    <property type="protein sequence ID" value="KER24123.1"/>
    <property type="molecule type" value="Genomic_DNA"/>
</dbReference>
<dbReference type="KEGG" id="ovi:T265_08162"/>
<reference evidence="2 3" key="1">
    <citation type="submission" date="2013-11" db="EMBL/GenBank/DDBJ databases">
        <title>Opisthorchis viverrini - life in the bile duct.</title>
        <authorList>
            <person name="Young N.D."/>
            <person name="Nagarajan N."/>
            <person name="Lin S.J."/>
            <person name="Korhonen P.K."/>
            <person name="Jex A.R."/>
            <person name="Hall R.S."/>
            <person name="Safavi-Hemami H."/>
            <person name="Kaewkong W."/>
            <person name="Bertrand D."/>
            <person name="Gao S."/>
            <person name="Seet Q."/>
            <person name="Wongkham S."/>
            <person name="Teh B.T."/>
            <person name="Wongkham C."/>
            <person name="Intapan P.M."/>
            <person name="Maleewong W."/>
            <person name="Yang X."/>
            <person name="Hu M."/>
            <person name="Wang Z."/>
            <person name="Hofmann A."/>
            <person name="Sternberg P.W."/>
            <person name="Tan P."/>
            <person name="Wang J."/>
            <person name="Gasser R.B."/>
        </authorList>
    </citation>
    <scope>NUCLEOTIDE SEQUENCE [LARGE SCALE GENOMIC DNA]</scope>
</reference>
<gene>
    <name evidence="2" type="ORF">T265_08162</name>
</gene>
<dbReference type="Proteomes" id="UP000054324">
    <property type="component" value="Unassembled WGS sequence"/>
</dbReference>
<dbReference type="GeneID" id="20322341"/>
<accession>A0A074ZAI9</accession>
<feature type="region of interest" description="Disordered" evidence="1">
    <location>
        <begin position="50"/>
        <end position="82"/>
    </location>
</feature>
<proteinExistence type="predicted"/>
<name>A0A074ZAI9_OPIVI</name>
<dbReference type="AlphaFoldDB" id="A0A074ZAI9"/>
<keyword evidence="3" id="KW-1185">Reference proteome</keyword>
<evidence type="ECO:0000313" key="2">
    <source>
        <dbReference type="EMBL" id="KER24123.1"/>
    </source>
</evidence>
<protein>
    <submittedName>
        <fullName evidence="2">Uncharacterized protein</fullName>
    </submittedName>
</protein>